<dbReference type="InterPro" id="IPR052512">
    <property type="entry name" value="4CMD/NDH-1_regulator"/>
</dbReference>
<dbReference type="PANTHER" id="PTHR33570">
    <property type="entry name" value="4-CARBOXYMUCONOLACTONE DECARBOXYLASE FAMILY PROTEIN"/>
    <property type="match status" value="1"/>
</dbReference>
<evidence type="ECO:0000313" key="3">
    <source>
        <dbReference type="Proteomes" id="UP000192445"/>
    </source>
</evidence>
<feature type="domain" description="Carboxymuconolactone decarboxylase-like" evidence="1">
    <location>
        <begin position="35"/>
        <end position="119"/>
    </location>
</feature>
<organism evidence="2 3">
    <name type="scientific">Streptomyces violaceoruber</name>
    <dbReference type="NCBI Taxonomy" id="1935"/>
    <lineage>
        <taxon>Bacteria</taxon>
        <taxon>Bacillati</taxon>
        <taxon>Actinomycetota</taxon>
        <taxon>Actinomycetes</taxon>
        <taxon>Kitasatosporales</taxon>
        <taxon>Streptomycetaceae</taxon>
        <taxon>Streptomyces</taxon>
        <taxon>Streptomyces violaceoruber group</taxon>
    </lineage>
</organism>
<dbReference type="SUPFAM" id="SSF69118">
    <property type="entry name" value="AhpD-like"/>
    <property type="match status" value="1"/>
</dbReference>
<dbReference type="Gene3D" id="1.20.1290.10">
    <property type="entry name" value="AhpD-like"/>
    <property type="match status" value="1"/>
</dbReference>
<dbReference type="InterPro" id="IPR029032">
    <property type="entry name" value="AhpD-like"/>
</dbReference>
<evidence type="ECO:0000313" key="2">
    <source>
        <dbReference type="EMBL" id="ARF60323.1"/>
    </source>
</evidence>
<dbReference type="Pfam" id="PF02627">
    <property type="entry name" value="CMD"/>
    <property type="match status" value="1"/>
</dbReference>
<dbReference type="KEGG" id="svu:B1H20_02170"/>
<dbReference type="RefSeq" id="WP_050490726.1">
    <property type="nucleotide sequence ID" value="NZ_CP020570.1"/>
</dbReference>
<dbReference type="InterPro" id="IPR003779">
    <property type="entry name" value="CMD-like"/>
</dbReference>
<name>A0A1V0U550_STRVN</name>
<proteinExistence type="predicted"/>
<dbReference type="AlphaFoldDB" id="A0A1V0U550"/>
<dbReference type="Proteomes" id="UP000192445">
    <property type="component" value="Chromosome"/>
</dbReference>
<dbReference type="STRING" id="1935.B1H20_02170"/>
<dbReference type="PANTHER" id="PTHR33570:SF2">
    <property type="entry name" value="CARBOXYMUCONOLACTONE DECARBOXYLASE-LIKE DOMAIN-CONTAINING PROTEIN"/>
    <property type="match status" value="1"/>
</dbReference>
<sequence length="130" mass="13997">MNHPADRLARGRAMMHLISPRLGGDMTDGLHEVAPDFEELLLGFAFADVWARDVLPLRERALVRLGALTALGAPATATRANIDSALRAGLSREEVSEAILQTLPYAGFPHAIASLEILRDSTTPPSCRDA</sequence>
<evidence type="ECO:0000259" key="1">
    <source>
        <dbReference type="Pfam" id="PF02627"/>
    </source>
</evidence>
<dbReference type="EMBL" id="CP020570">
    <property type="protein sequence ID" value="ARF60323.1"/>
    <property type="molecule type" value="Genomic_DNA"/>
</dbReference>
<accession>A0A1V0U550</accession>
<protein>
    <recommendedName>
        <fullName evidence="1">Carboxymuconolactone decarboxylase-like domain-containing protein</fullName>
    </recommendedName>
</protein>
<dbReference type="OrthoDB" id="9802489at2"/>
<reference evidence="2 3" key="1">
    <citation type="submission" date="2017-03" db="EMBL/GenBank/DDBJ databases">
        <title>Complete Genome Sequence of a natural compounds producer, Streptomyces violaceus S21.</title>
        <authorList>
            <person name="Zhong C."/>
            <person name="Zhao Z."/>
            <person name="Fu J."/>
            <person name="Zong G."/>
            <person name="Qin R."/>
            <person name="Cao G."/>
        </authorList>
    </citation>
    <scope>NUCLEOTIDE SEQUENCE [LARGE SCALE GENOMIC DNA]</scope>
    <source>
        <strain evidence="2 3">S21</strain>
    </source>
</reference>
<dbReference type="GO" id="GO:0051920">
    <property type="term" value="F:peroxiredoxin activity"/>
    <property type="evidence" value="ECO:0007669"/>
    <property type="project" value="InterPro"/>
</dbReference>
<gene>
    <name evidence="2" type="ORF">B1H20_02170</name>
</gene>